<accession>A0A2H4J8P0</accession>
<evidence type="ECO:0000256" key="2">
    <source>
        <dbReference type="SAM" id="Phobius"/>
    </source>
</evidence>
<evidence type="ECO:0000256" key="1">
    <source>
        <dbReference type="SAM" id="MobiDB-lite"/>
    </source>
</evidence>
<dbReference type="EMBL" id="MF417929">
    <property type="protein sequence ID" value="ASN71615.1"/>
    <property type="molecule type" value="Genomic_DNA"/>
</dbReference>
<keyword evidence="2" id="KW-1133">Transmembrane helix</keyword>
<name>A0A2H4J8P0_9CAUD</name>
<organism evidence="3 4">
    <name type="scientific">Uncultured Caudovirales phage clone 2F_1</name>
    <dbReference type="NCBI Taxonomy" id="2992576"/>
    <lineage>
        <taxon>Viruses</taxon>
        <taxon>Duplodnaviria</taxon>
        <taxon>Heunggongvirae</taxon>
        <taxon>Uroviricota</taxon>
        <taxon>Caudoviricetes</taxon>
        <taxon>Peduoviridae</taxon>
        <taxon>Bracchivirus</taxon>
        <taxon>Bracchivirus U2F1</taxon>
    </lineage>
</organism>
<keyword evidence="2" id="KW-0812">Transmembrane</keyword>
<reference evidence="3 4" key="1">
    <citation type="submission" date="2017-06" db="EMBL/GenBank/DDBJ databases">
        <title>Novel phages from South African skin metaviromes.</title>
        <authorList>
            <person name="van Zyl L.J."/>
            <person name="Abrahams Y."/>
            <person name="Stander E.A."/>
            <person name="Kirby B.M."/>
            <person name="Clavaud C."/>
            <person name="Farcet C."/>
            <person name="Breton L."/>
            <person name="Trindade M.I."/>
        </authorList>
    </citation>
    <scope>NUCLEOTIDE SEQUENCE [LARGE SCALE GENOMIC DNA]</scope>
</reference>
<evidence type="ECO:0000313" key="3">
    <source>
        <dbReference type="EMBL" id="ASN71615.1"/>
    </source>
</evidence>
<keyword evidence="2" id="KW-0472">Membrane</keyword>
<feature type="compositionally biased region" description="Polar residues" evidence="1">
    <location>
        <begin position="53"/>
        <end position="72"/>
    </location>
</feature>
<dbReference type="Proteomes" id="UP000887440">
    <property type="component" value="Segment"/>
</dbReference>
<proteinExistence type="predicted"/>
<protein>
    <submittedName>
        <fullName evidence="3">Uncharacterized protein</fullName>
    </submittedName>
</protein>
<evidence type="ECO:0000313" key="4">
    <source>
        <dbReference type="Proteomes" id="UP000887440"/>
    </source>
</evidence>
<feature type="region of interest" description="Disordered" evidence="1">
    <location>
        <begin position="46"/>
        <end position="82"/>
    </location>
</feature>
<gene>
    <name evidence="3" type="ORF">2F1_14</name>
</gene>
<keyword evidence="4" id="KW-1185">Reference proteome</keyword>
<sequence length="230" mass="25527">MIIGLINPKWIQLKNRKELTRKRIILLGLGATILLTIIGVSTNPSEEKIPGENITSSSPSELKNNDQNPSNEVKQEANLGMTPEQFRSDFNKRLKTLDVHMIRPLAEFDIEKGEVRDIFQVPFSNQINMTGTVNKDGMLREITFIIVPNEDSAQVMLDTLTLINTASNTVNSSADKNITGKVVVDLVQKALEGADQDNNSHSQVVGNIKYYALASKYTGLWFGLSPVDDK</sequence>
<feature type="transmembrane region" description="Helical" evidence="2">
    <location>
        <begin position="24"/>
        <end position="42"/>
    </location>
</feature>